<accession>A0A2U1E5J5</accession>
<protein>
    <submittedName>
        <fullName evidence="10">ATP-binding cassette subfamily B protein</fullName>
    </submittedName>
</protein>
<dbReference type="InterPro" id="IPR003593">
    <property type="entry name" value="AAA+_ATPase"/>
</dbReference>
<dbReference type="PANTHER" id="PTHR24221">
    <property type="entry name" value="ATP-BINDING CASSETTE SUB-FAMILY B"/>
    <property type="match status" value="1"/>
</dbReference>
<evidence type="ECO:0000256" key="2">
    <source>
        <dbReference type="ARBA" id="ARBA00022692"/>
    </source>
</evidence>
<dbReference type="GO" id="GO:0005886">
    <property type="term" value="C:plasma membrane"/>
    <property type="evidence" value="ECO:0007669"/>
    <property type="project" value="UniProtKB-SubCell"/>
</dbReference>
<feature type="transmembrane region" description="Helical" evidence="7">
    <location>
        <begin position="256"/>
        <end position="278"/>
    </location>
</feature>
<name>A0A2U1E5J5_9FIRM</name>
<dbReference type="Pfam" id="PF00005">
    <property type="entry name" value="ABC_tran"/>
    <property type="match status" value="1"/>
</dbReference>
<feature type="domain" description="ABC transmembrane type-1" evidence="9">
    <location>
        <begin position="31"/>
        <end position="311"/>
    </location>
</feature>
<dbReference type="EMBL" id="QEKV01000002">
    <property type="protein sequence ID" value="PVY95207.1"/>
    <property type="molecule type" value="Genomic_DNA"/>
</dbReference>
<dbReference type="GO" id="GO:0034040">
    <property type="term" value="F:ATPase-coupled lipid transmembrane transporter activity"/>
    <property type="evidence" value="ECO:0007669"/>
    <property type="project" value="TreeGrafter"/>
</dbReference>
<dbReference type="Proteomes" id="UP000245793">
    <property type="component" value="Unassembled WGS sequence"/>
</dbReference>
<evidence type="ECO:0000256" key="3">
    <source>
        <dbReference type="ARBA" id="ARBA00022741"/>
    </source>
</evidence>
<comment type="subcellular location">
    <subcellularLocation>
        <location evidence="1">Cell membrane</location>
        <topology evidence="1">Multi-pass membrane protein</topology>
    </subcellularLocation>
</comment>
<dbReference type="CDD" id="cd03228">
    <property type="entry name" value="ABCC_MRP_Like"/>
    <property type="match status" value="1"/>
</dbReference>
<feature type="transmembrane region" description="Helical" evidence="7">
    <location>
        <begin position="141"/>
        <end position="165"/>
    </location>
</feature>
<dbReference type="GO" id="GO:0005524">
    <property type="term" value="F:ATP binding"/>
    <property type="evidence" value="ECO:0007669"/>
    <property type="project" value="UniProtKB-KW"/>
</dbReference>
<keyword evidence="6 7" id="KW-0472">Membrane</keyword>
<evidence type="ECO:0000313" key="11">
    <source>
        <dbReference type="Proteomes" id="UP000245793"/>
    </source>
</evidence>
<dbReference type="SUPFAM" id="SSF90123">
    <property type="entry name" value="ABC transporter transmembrane region"/>
    <property type="match status" value="1"/>
</dbReference>
<feature type="transmembrane region" description="Helical" evidence="7">
    <location>
        <begin position="30"/>
        <end position="54"/>
    </location>
</feature>
<dbReference type="PROSITE" id="PS00211">
    <property type="entry name" value="ABC_TRANSPORTER_1"/>
    <property type="match status" value="1"/>
</dbReference>
<gene>
    <name evidence="10" type="ORF">C7381_10296</name>
</gene>
<evidence type="ECO:0000256" key="6">
    <source>
        <dbReference type="ARBA" id="ARBA00023136"/>
    </source>
</evidence>
<dbReference type="InterPro" id="IPR036640">
    <property type="entry name" value="ABC1_TM_sf"/>
</dbReference>
<evidence type="ECO:0000313" key="10">
    <source>
        <dbReference type="EMBL" id="PVY95207.1"/>
    </source>
</evidence>
<dbReference type="AlphaFoldDB" id="A0A2U1E5J5"/>
<evidence type="ECO:0000256" key="7">
    <source>
        <dbReference type="SAM" id="Phobius"/>
    </source>
</evidence>
<comment type="caution">
    <text evidence="10">The sequence shown here is derived from an EMBL/GenBank/DDBJ whole genome shotgun (WGS) entry which is preliminary data.</text>
</comment>
<feature type="transmembrane region" description="Helical" evidence="7">
    <location>
        <begin position="66"/>
        <end position="91"/>
    </location>
</feature>
<feature type="transmembrane region" description="Helical" evidence="7">
    <location>
        <begin position="171"/>
        <end position="190"/>
    </location>
</feature>
<keyword evidence="2 7" id="KW-0812">Transmembrane</keyword>
<dbReference type="RefSeq" id="WP_116479688.1">
    <property type="nucleotide sequence ID" value="NZ_QEKV01000002.1"/>
</dbReference>
<dbReference type="SUPFAM" id="SSF52540">
    <property type="entry name" value="P-loop containing nucleoside triphosphate hydrolases"/>
    <property type="match status" value="1"/>
</dbReference>
<dbReference type="GO" id="GO:0016887">
    <property type="term" value="F:ATP hydrolysis activity"/>
    <property type="evidence" value="ECO:0007669"/>
    <property type="project" value="InterPro"/>
</dbReference>
<evidence type="ECO:0000256" key="1">
    <source>
        <dbReference type="ARBA" id="ARBA00004651"/>
    </source>
</evidence>
<dbReference type="InterPro" id="IPR017871">
    <property type="entry name" value="ABC_transporter-like_CS"/>
</dbReference>
<dbReference type="GO" id="GO:0140359">
    <property type="term" value="F:ABC-type transporter activity"/>
    <property type="evidence" value="ECO:0007669"/>
    <property type="project" value="InterPro"/>
</dbReference>
<dbReference type="Gene3D" id="1.20.1560.10">
    <property type="entry name" value="ABC transporter type 1, transmembrane domain"/>
    <property type="match status" value="1"/>
</dbReference>
<dbReference type="Gene3D" id="3.40.50.300">
    <property type="entry name" value="P-loop containing nucleotide triphosphate hydrolases"/>
    <property type="match status" value="1"/>
</dbReference>
<keyword evidence="4 10" id="KW-0067">ATP-binding</keyword>
<sequence>MKSISKFFKTIHDLMPFAIKPAVKQNRGEFILMVVSSLIQSTLLGLNVIIQAYFFQTINEYINGGMLSTAILGAVLFVSLLIFGQVINAVVNYSINKFISLAGKTAENGIMSKVKKLKPIYFEDPENLLKLSRARAGGPDAMLFTGLAAMVVSGYLPYFIIMIWYMSSKNASLALIFPILFLPALIGYIFKMKIVVKLKNEETKITRVRDEYRSYIIGSAAKEMRMGGFYNFLHNKYKTGWDEVKKVQKRANRKTFWIEFTLKIITAAAYSSVIYLILRATLMGDTNAGFLAATITSMEFMFGIMEELLQNSIAPLAERYGGIDFYVNMMREEEADNGTDMTPIESVKIRNLSFKYPNSERYAVKDVDLDLEKDKLIAVVGENGSGKSTLLKLVLGLFDTSEGEVKYFDEKGGEIENPNLREKTSAIFQDFYRYKMQLDENIEISDLNKNDDFGLALEKAGLNSNLPIFPNGGNTVLSREFNGTDLSGGQWQRVAIARGVYRDRDIIAFDEPTAAIDPLEESALYNKLREISAGKISLLITHRIGSARIADEIIVMNNGEVSERGTHEELMRLKGEYYGMVNEQSKWYK</sequence>
<reference evidence="10 11" key="1">
    <citation type="submission" date="2018-04" db="EMBL/GenBank/DDBJ databases">
        <title>Genomic Encyclopedia of Type Strains, Phase IV (KMG-IV): sequencing the most valuable type-strain genomes for metagenomic binning, comparative biology and taxonomic classification.</title>
        <authorList>
            <person name="Goeker M."/>
        </authorList>
    </citation>
    <scope>NUCLEOTIDE SEQUENCE [LARGE SCALE GENOMIC DNA]</scope>
    <source>
        <strain evidence="10 11">DSM 20705</strain>
    </source>
</reference>
<keyword evidence="5 7" id="KW-1133">Transmembrane helix</keyword>
<proteinExistence type="predicted"/>
<evidence type="ECO:0000256" key="5">
    <source>
        <dbReference type="ARBA" id="ARBA00022989"/>
    </source>
</evidence>
<dbReference type="PROSITE" id="PS50929">
    <property type="entry name" value="ABC_TM1F"/>
    <property type="match status" value="1"/>
</dbReference>
<organism evidence="10 11">
    <name type="scientific">Ezakiella coagulans</name>
    <dbReference type="NCBI Taxonomy" id="46507"/>
    <lineage>
        <taxon>Bacteria</taxon>
        <taxon>Bacillati</taxon>
        <taxon>Bacillota</taxon>
        <taxon>Tissierellia</taxon>
        <taxon>Ezakiella</taxon>
    </lineage>
</organism>
<evidence type="ECO:0000259" key="8">
    <source>
        <dbReference type="PROSITE" id="PS50893"/>
    </source>
</evidence>
<feature type="domain" description="ABC transporter" evidence="8">
    <location>
        <begin position="347"/>
        <end position="583"/>
    </location>
</feature>
<dbReference type="InterPro" id="IPR003439">
    <property type="entry name" value="ABC_transporter-like_ATP-bd"/>
</dbReference>
<dbReference type="SMART" id="SM00382">
    <property type="entry name" value="AAA"/>
    <property type="match status" value="1"/>
</dbReference>
<keyword evidence="11" id="KW-1185">Reference proteome</keyword>
<dbReference type="PANTHER" id="PTHR24221:SF654">
    <property type="entry name" value="ATP-BINDING CASSETTE SUB-FAMILY B MEMBER 6"/>
    <property type="match status" value="1"/>
</dbReference>
<keyword evidence="3" id="KW-0547">Nucleotide-binding</keyword>
<dbReference type="InterPro" id="IPR011527">
    <property type="entry name" value="ABC1_TM_dom"/>
</dbReference>
<evidence type="ECO:0000256" key="4">
    <source>
        <dbReference type="ARBA" id="ARBA00022840"/>
    </source>
</evidence>
<dbReference type="PROSITE" id="PS50893">
    <property type="entry name" value="ABC_TRANSPORTER_2"/>
    <property type="match status" value="1"/>
</dbReference>
<evidence type="ECO:0000259" key="9">
    <source>
        <dbReference type="PROSITE" id="PS50929"/>
    </source>
</evidence>
<dbReference type="InterPro" id="IPR027417">
    <property type="entry name" value="P-loop_NTPase"/>
</dbReference>
<dbReference type="InterPro" id="IPR039421">
    <property type="entry name" value="Type_1_exporter"/>
</dbReference>